<evidence type="ECO:0000256" key="1">
    <source>
        <dbReference type="SAM" id="MobiDB-lite"/>
    </source>
</evidence>
<keyword evidence="2" id="KW-0614">Plasmid</keyword>
<dbReference type="Pfam" id="PF17273">
    <property type="entry name" value="DUF5338"/>
    <property type="match status" value="1"/>
</dbReference>
<keyword evidence="4" id="KW-1185">Reference proteome</keyword>
<protein>
    <submittedName>
        <fullName evidence="2">TraK family protein</fullName>
    </submittedName>
</protein>
<feature type="compositionally biased region" description="Basic residues" evidence="1">
    <location>
        <begin position="86"/>
        <end position="95"/>
    </location>
</feature>
<sequence>MQDQPTQAQRGQGRVAFLALLEKFRTLLLEGHSLLTIHKDHQQQLGISYPQFTKYINRYLSAEVKDRHQKEISVGLGRHLLNASRMKNHSLKTQKKPAGNPNGFTYNPNSGNSRGDLI</sequence>
<dbReference type="EMBL" id="CP106883">
    <property type="protein sequence ID" value="UYG54000.1"/>
    <property type="molecule type" value="Genomic_DNA"/>
</dbReference>
<reference evidence="2" key="1">
    <citation type="submission" date="2022-09" db="EMBL/GenBank/DDBJ databases">
        <title>The complete genome of Acidovorax sp. 5MLIR.</title>
        <authorList>
            <person name="Liu L."/>
            <person name="Yue J."/>
            <person name="Yang F."/>
            <person name="Yuan J."/>
            <person name="Li L."/>
        </authorList>
    </citation>
    <scope>NUCLEOTIDE SEQUENCE</scope>
    <source>
        <strain evidence="2">5MLIR</strain>
        <plasmid evidence="2">unnamed2</plasmid>
    </source>
</reference>
<proteinExistence type="predicted"/>
<evidence type="ECO:0000313" key="4">
    <source>
        <dbReference type="Proteomes" id="UP001162800"/>
    </source>
</evidence>
<feature type="compositionally biased region" description="Polar residues" evidence="1">
    <location>
        <begin position="102"/>
        <end position="118"/>
    </location>
</feature>
<feature type="region of interest" description="Disordered" evidence="1">
    <location>
        <begin position="83"/>
        <end position="118"/>
    </location>
</feature>
<dbReference type="RefSeq" id="WP_231045120.1">
    <property type="nucleotide sequence ID" value="NZ_CP106883.1"/>
</dbReference>
<organism evidence="2 4">
    <name type="scientific">Comamonas endophytica</name>
    <dbReference type="NCBI Taxonomy" id="2949090"/>
    <lineage>
        <taxon>Bacteria</taxon>
        <taxon>Pseudomonadati</taxon>
        <taxon>Pseudomonadota</taxon>
        <taxon>Betaproteobacteria</taxon>
        <taxon>Burkholderiales</taxon>
        <taxon>Comamonadaceae</taxon>
        <taxon>Comamonas</taxon>
    </lineage>
</organism>
<accession>A0ABY6GGE7</accession>
<evidence type="ECO:0000313" key="3">
    <source>
        <dbReference type="EMBL" id="UYG54000.1"/>
    </source>
</evidence>
<dbReference type="Proteomes" id="UP001162800">
    <property type="component" value="Plasmid unnamed2"/>
</dbReference>
<gene>
    <name evidence="3" type="ORF">M9799_19920</name>
    <name evidence="2" type="ORF">M9799_20360</name>
</gene>
<name>A0ABY6GGE7_9BURK</name>
<dbReference type="InterPro" id="IPR035225">
    <property type="entry name" value="DUF5338"/>
</dbReference>
<evidence type="ECO:0000313" key="2">
    <source>
        <dbReference type="EMBL" id="UYG53961.1"/>
    </source>
</evidence>
<dbReference type="EMBL" id="CP106883">
    <property type="protein sequence ID" value="UYG53961.1"/>
    <property type="molecule type" value="Genomic_DNA"/>
</dbReference>
<geneLocation type="plasmid" evidence="2 4">
    <name>unnamed2</name>
</geneLocation>